<reference evidence="2 3" key="1">
    <citation type="submission" date="2014-04" db="EMBL/GenBank/DDBJ databases">
        <authorList>
            <consortium name="DOE Joint Genome Institute"/>
            <person name="Kuo A."/>
            <person name="Ruytinx J."/>
            <person name="Rineau F."/>
            <person name="Colpaert J."/>
            <person name="Kohler A."/>
            <person name="Nagy L.G."/>
            <person name="Floudas D."/>
            <person name="Copeland A."/>
            <person name="Barry K.W."/>
            <person name="Cichocki N."/>
            <person name="Veneault-Fourrey C."/>
            <person name="LaButti K."/>
            <person name="Lindquist E.A."/>
            <person name="Lipzen A."/>
            <person name="Lundell T."/>
            <person name="Morin E."/>
            <person name="Murat C."/>
            <person name="Sun H."/>
            <person name="Tunlid A."/>
            <person name="Henrissat B."/>
            <person name="Grigoriev I.V."/>
            <person name="Hibbett D.S."/>
            <person name="Martin F."/>
            <person name="Nordberg H.P."/>
            <person name="Cantor M.N."/>
            <person name="Hua S.X."/>
        </authorList>
    </citation>
    <scope>NUCLEOTIDE SEQUENCE [LARGE SCALE GENOMIC DNA]</scope>
    <source>
        <strain evidence="2 3">UH-Slu-Lm8-n1</strain>
    </source>
</reference>
<dbReference type="Proteomes" id="UP000054485">
    <property type="component" value="Unassembled WGS sequence"/>
</dbReference>
<evidence type="ECO:0000313" key="2">
    <source>
        <dbReference type="EMBL" id="KIK38261.1"/>
    </source>
</evidence>
<gene>
    <name evidence="2" type="ORF">CY34DRAFT_809563</name>
</gene>
<dbReference type="AlphaFoldDB" id="A0A0D0A935"/>
<proteinExistence type="predicted"/>
<reference evidence="3" key="2">
    <citation type="submission" date="2015-01" db="EMBL/GenBank/DDBJ databases">
        <title>Evolutionary Origins and Diversification of the Mycorrhizal Mutualists.</title>
        <authorList>
            <consortium name="DOE Joint Genome Institute"/>
            <consortium name="Mycorrhizal Genomics Consortium"/>
            <person name="Kohler A."/>
            <person name="Kuo A."/>
            <person name="Nagy L.G."/>
            <person name="Floudas D."/>
            <person name="Copeland A."/>
            <person name="Barry K.W."/>
            <person name="Cichocki N."/>
            <person name="Veneault-Fourrey C."/>
            <person name="LaButti K."/>
            <person name="Lindquist E.A."/>
            <person name="Lipzen A."/>
            <person name="Lundell T."/>
            <person name="Morin E."/>
            <person name="Murat C."/>
            <person name="Riley R."/>
            <person name="Ohm R."/>
            <person name="Sun H."/>
            <person name="Tunlid A."/>
            <person name="Henrissat B."/>
            <person name="Grigoriev I.V."/>
            <person name="Hibbett D.S."/>
            <person name="Martin F."/>
        </authorList>
    </citation>
    <scope>NUCLEOTIDE SEQUENCE [LARGE SCALE GENOMIC DNA]</scope>
    <source>
        <strain evidence="3">UH-Slu-Lm8-n1</strain>
    </source>
</reference>
<name>A0A0D0A935_9AGAM</name>
<evidence type="ECO:0000313" key="3">
    <source>
        <dbReference type="Proteomes" id="UP000054485"/>
    </source>
</evidence>
<protein>
    <submittedName>
        <fullName evidence="2">Uncharacterized protein</fullName>
    </submittedName>
</protein>
<dbReference type="InParanoid" id="A0A0D0A935"/>
<dbReference type="HOGENOM" id="CLU_3038198_0_0_1"/>
<organism evidence="2 3">
    <name type="scientific">Suillus luteus UH-Slu-Lm8-n1</name>
    <dbReference type="NCBI Taxonomy" id="930992"/>
    <lineage>
        <taxon>Eukaryota</taxon>
        <taxon>Fungi</taxon>
        <taxon>Dikarya</taxon>
        <taxon>Basidiomycota</taxon>
        <taxon>Agaricomycotina</taxon>
        <taxon>Agaricomycetes</taxon>
        <taxon>Agaricomycetidae</taxon>
        <taxon>Boletales</taxon>
        <taxon>Suillineae</taxon>
        <taxon>Suillaceae</taxon>
        <taxon>Suillus</taxon>
    </lineage>
</organism>
<accession>A0A0D0A935</accession>
<sequence length="55" mass="6110">MDDRLAQPVEIEHKTEERIHPGHPLLHSTSPIPTRPVFSTSQAAISPTCVTAFYV</sequence>
<feature type="non-terminal residue" evidence="2">
    <location>
        <position position="55"/>
    </location>
</feature>
<feature type="region of interest" description="Disordered" evidence="1">
    <location>
        <begin position="13"/>
        <end position="33"/>
    </location>
</feature>
<keyword evidence="3" id="KW-1185">Reference proteome</keyword>
<evidence type="ECO:0000256" key="1">
    <source>
        <dbReference type="SAM" id="MobiDB-lite"/>
    </source>
</evidence>
<dbReference type="EMBL" id="KN835403">
    <property type="protein sequence ID" value="KIK38261.1"/>
    <property type="molecule type" value="Genomic_DNA"/>
</dbReference>